<accession>A0ACC2D7Q1</accession>
<dbReference type="EMBL" id="CM055098">
    <property type="protein sequence ID" value="KAJ7549992.1"/>
    <property type="molecule type" value="Genomic_DNA"/>
</dbReference>
<protein>
    <submittedName>
        <fullName evidence="1">Uncharacterized protein</fullName>
    </submittedName>
</protein>
<gene>
    <name evidence="1" type="ORF">O6H91_07G077600</name>
</gene>
<name>A0ACC2D7Q1_DIPCM</name>
<evidence type="ECO:0000313" key="1">
    <source>
        <dbReference type="EMBL" id="KAJ7549992.1"/>
    </source>
</evidence>
<reference evidence="2" key="1">
    <citation type="journal article" date="2024" name="Proc. Natl. Acad. Sci. U.S.A.">
        <title>Extraordinary preservation of gene collinearity over three hundred million years revealed in homosporous lycophytes.</title>
        <authorList>
            <person name="Li C."/>
            <person name="Wickell D."/>
            <person name="Kuo L.Y."/>
            <person name="Chen X."/>
            <person name="Nie B."/>
            <person name="Liao X."/>
            <person name="Peng D."/>
            <person name="Ji J."/>
            <person name="Jenkins J."/>
            <person name="Williams M."/>
            <person name="Shu S."/>
            <person name="Plott C."/>
            <person name="Barry K."/>
            <person name="Rajasekar S."/>
            <person name="Grimwood J."/>
            <person name="Han X."/>
            <person name="Sun S."/>
            <person name="Hou Z."/>
            <person name="He W."/>
            <person name="Dai G."/>
            <person name="Sun C."/>
            <person name="Schmutz J."/>
            <person name="Leebens-Mack J.H."/>
            <person name="Li F.W."/>
            <person name="Wang L."/>
        </authorList>
    </citation>
    <scope>NUCLEOTIDE SEQUENCE [LARGE SCALE GENOMIC DNA]</scope>
    <source>
        <strain evidence="2">cv. PW_Plant_1</strain>
    </source>
</reference>
<evidence type="ECO:0000313" key="2">
    <source>
        <dbReference type="Proteomes" id="UP001162992"/>
    </source>
</evidence>
<proteinExistence type="predicted"/>
<sequence length="1006" mass="111222">MADILEAMGFPKDWCELALRNSSGLEAAIDLLLNWQTYGPPPSFFSQERHFGSSSAPILRLSAVPETLSGSQSRALENQSVAQVADPVVSHSSFTGFLDGGTVASQNILSTSSQGEITELGRRAQTFSDNQSVVEDSIGGAGAGPSRHSREAIEREVGKSKIGENVDAVVPDALAEERKRRTAAALLAKKEKEIEKARIRKQLKEDRENRHARQNFAVRSDAQKNANIEHQVGRMEVVGASCMKTHMVELQIRCQDFPTMKASFNAEASLKDVRGFVEQTLDQTSSVSPYPEDSLMPNQRWTPFSGPAAKLTSSRNEEAELLQAARDNFKVQTNRIIAEAKSLRRNNSSAIASDQKRGKIYFLVPFPRREFFTESSLEITLSQAQLLPKETLIVHFRPEEDIAMAGKHGLSQVLLEGGPTNHLCHEASTQGFFETQVCETSANEELLTEVPCLALESSSNRLGETHTRTTQQRSTLGKNHSRNQGRSRGHPDSRALEVTGNQVQMREHALQAAANRMKEAAQILREGLPPEKGEVEGVFQCPSNSENPYLDSDKVQVGKFPAIQSVEESLQTGHYETDSRSKNKEKHISGLNQGPRDFVHSQAMLAAEARLHAAQGQPETSIEKQLSYPQVQVNDLWFSVQASEQSKVKIPASSRLLSRPEKMQKTVDDSPSITRCRGLVPEESGCANFDRVLDAGTDARHIASRLRSSENFLRSREQENGKATAEQENNKVIAQHYVLQESGASSSHGIQAEALDHFSTLRIRLEDGTVITHKCSSSTELQTIRDSVVPDDADPSGFGLVILFPEPHFMTGEDLLQTLDQGVWSPCTDLLVGNLIASARAIVLRVEVGLVPRGTLHLSRISARGIVRQGGRNRRRSMFPAWQNESNEYPETWEHSSHGLEDLTYEDIEDLQESIGRVYVGVPEAVISALPTHVKEKKDVASLPTESVIQKPAIEDEAQLCIVCIEELMGGELVMSLPCLHAFHSVCIRQWLRQSRCCPTCKYEVI</sequence>
<comment type="caution">
    <text evidence="1">The sequence shown here is derived from an EMBL/GenBank/DDBJ whole genome shotgun (WGS) entry which is preliminary data.</text>
</comment>
<keyword evidence="2" id="KW-1185">Reference proteome</keyword>
<organism evidence="1 2">
    <name type="scientific">Diphasiastrum complanatum</name>
    <name type="common">Issler's clubmoss</name>
    <name type="synonym">Lycopodium complanatum</name>
    <dbReference type="NCBI Taxonomy" id="34168"/>
    <lineage>
        <taxon>Eukaryota</taxon>
        <taxon>Viridiplantae</taxon>
        <taxon>Streptophyta</taxon>
        <taxon>Embryophyta</taxon>
        <taxon>Tracheophyta</taxon>
        <taxon>Lycopodiopsida</taxon>
        <taxon>Lycopodiales</taxon>
        <taxon>Lycopodiaceae</taxon>
        <taxon>Lycopodioideae</taxon>
        <taxon>Diphasiastrum</taxon>
    </lineage>
</organism>
<dbReference type="Proteomes" id="UP001162992">
    <property type="component" value="Chromosome 7"/>
</dbReference>